<keyword evidence="5" id="KW-1185">Reference proteome</keyword>
<feature type="region of interest" description="Disordered" evidence="2">
    <location>
        <begin position="80"/>
        <end position="158"/>
    </location>
</feature>
<dbReference type="SUPFAM" id="SSF57756">
    <property type="entry name" value="Retrovirus zinc finger-like domains"/>
    <property type="match status" value="1"/>
</dbReference>
<dbReference type="SMART" id="SM00343">
    <property type="entry name" value="ZnF_C2HC"/>
    <property type="match status" value="1"/>
</dbReference>
<name>A0A2Z7B0I1_9LAMI</name>
<feature type="compositionally biased region" description="Polar residues" evidence="2">
    <location>
        <begin position="16"/>
        <end position="33"/>
    </location>
</feature>
<dbReference type="EMBL" id="KV010687">
    <property type="protein sequence ID" value="KZV27088.1"/>
    <property type="molecule type" value="Genomic_DNA"/>
</dbReference>
<dbReference type="Gene3D" id="4.10.60.10">
    <property type="entry name" value="Zinc finger, CCHC-type"/>
    <property type="match status" value="1"/>
</dbReference>
<protein>
    <recommendedName>
        <fullName evidence="3">CCHC-type domain-containing protein</fullName>
    </recommendedName>
</protein>
<feature type="region of interest" description="Disordered" evidence="2">
    <location>
        <begin position="1"/>
        <end position="47"/>
    </location>
</feature>
<feature type="domain" description="CCHC-type" evidence="3">
    <location>
        <begin position="181"/>
        <end position="196"/>
    </location>
</feature>
<evidence type="ECO:0000313" key="4">
    <source>
        <dbReference type="EMBL" id="KZV27088.1"/>
    </source>
</evidence>
<evidence type="ECO:0000256" key="2">
    <source>
        <dbReference type="SAM" id="MobiDB-lite"/>
    </source>
</evidence>
<dbReference type="PROSITE" id="PS50158">
    <property type="entry name" value="ZF_CCHC"/>
    <property type="match status" value="1"/>
</dbReference>
<dbReference type="InterPro" id="IPR001878">
    <property type="entry name" value="Znf_CCHC"/>
</dbReference>
<feature type="compositionally biased region" description="Low complexity" evidence="2">
    <location>
        <begin position="100"/>
        <end position="128"/>
    </location>
</feature>
<gene>
    <name evidence="4" type="ORF">F511_14108</name>
</gene>
<evidence type="ECO:0000256" key="1">
    <source>
        <dbReference type="PROSITE-ProRule" id="PRU00047"/>
    </source>
</evidence>
<dbReference type="InterPro" id="IPR036875">
    <property type="entry name" value="Znf_CCHC_sf"/>
</dbReference>
<dbReference type="Pfam" id="PF00098">
    <property type="entry name" value="zf-CCHC"/>
    <property type="match status" value="1"/>
</dbReference>
<dbReference type="OrthoDB" id="3863715at2759"/>
<evidence type="ECO:0000259" key="3">
    <source>
        <dbReference type="PROSITE" id="PS50158"/>
    </source>
</evidence>
<proteinExistence type="predicted"/>
<accession>A0A2Z7B0I1</accession>
<dbReference type="Proteomes" id="UP000250235">
    <property type="component" value="Unassembled WGS sequence"/>
</dbReference>
<sequence>MPPRRRGRSMGLFQESGGQNEDQYSVPSHTLESSGEEEAEAPPAPVERMDVVIARFQRTSKPKSYAEAVDTAIHIEEGMKSRSARRAQMAQAVQCGRPAGQGAQSSQSSQSAHFPQQQQQQVAQQSGRQRFRPCGQQFNKKSGSGSSGSGSSSSSGSRVEFCGFCGGKHSSTQCVGVQGSCNLCGQYGHFARVCPSAGA</sequence>
<dbReference type="AlphaFoldDB" id="A0A2Z7B0I1"/>
<evidence type="ECO:0000313" key="5">
    <source>
        <dbReference type="Proteomes" id="UP000250235"/>
    </source>
</evidence>
<keyword evidence="1" id="KW-0863">Zinc-finger</keyword>
<organism evidence="4 5">
    <name type="scientific">Dorcoceras hygrometricum</name>
    <dbReference type="NCBI Taxonomy" id="472368"/>
    <lineage>
        <taxon>Eukaryota</taxon>
        <taxon>Viridiplantae</taxon>
        <taxon>Streptophyta</taxon>
        <taxon>Embryophyta</taxon>
        <taxon>Tracheophyta</taxon>
        <taxon>Spermatophyta</taxon>
        <taxon>Magnoliopsida</taxon>
        <taxon>eudicotyledons</taxon>
        <taxon>Gunneridae</taxon>
        <taxon>Pentapetalae</taxon>
        <taxon>asterids</taxon>
        <taxon>lamiids</taxon>
        <taxon>Lamiales</taxon>
        <taxon>Gesneriaceae</taxon>
        <taxon>Didymocarpoideae</taxon>
        <taxon>Trichosporeae</taxon>
        <taxon>Loxocarpinae</taxon>
        <taxon>Dorcoceras</taxon>
    </lineage>
</organism>
<keyword evidence="1" id="KW-0862">Zinc</keyword>
<keyword evidence="1" id="KW-0479">Metal-binding</keyword>
<dbReference type="GO" id="GO:0008270">
    <property type="term" value="F:zinc ion binding"/>
    <property type="evidence" value="ECO:0007669"/>
    <property type="project" value="UniProtKB-KW"/>
</dbReference>
<dbReference type="GO" id="GO:0003676">
    <property type="term" value="F:nucleic acid binding"/>
    <property type="evidence" value="ECO:0007669"/>
    <property type="project" value="InterPro"/>
</dbReference>
<reference evidence="4 5" key="1">
    <citation type="journal article" date="2015" name="Proc. Natl. Acad. Sci. U.S.A.">
        <title>The resurrection genome of Boea hygrometrica: A blueprint for survival of dehydration.</title>
        <authorList>
            <person name="Xiao L."/>
            <person name="Yang G."/>
            <person name="Zhang L."/>
            <person name="Yang X."/>
            <person name="Zhao S."/>
            <person name="Ji Z."/>
            <person name="Zhou Q."/>
            <person name="Hu M."/>
            <person name="Wang Y."/>
            <person name="Chen M."/>
            <person name="Xu Y."/>
            <person name="Jin H."/>
            <person name="Xiao X."/>
            <person name="Hu G."/>
            <person name="Bao F."/>
            <person name="Hu Y."/>
            <person name="Wan P."/>
            <person name="Li L."/>
            <person name="Deng X."/>
            <person name="Kuang T."/>
            <person name="Xiang C."/>
            <person name="Zhu J.K."/>
            <person name="Oliver M.J."/>
            <person name="He Y."/>
        </authorList>
    </citation>
    <scope>NUCLEOTIDE SEQUENCE [LARGE SCALE GENOMIC DNA]</scope>
    <source>
        <strain evidence="5">cv. XS01</strain>
    </source>
</reference>